<dbReference type="GeneID" id="83881102"/>
<dbReference type="EMBL" id="CYTW01000002">
    <property type="protein sequence ID" value="CUJ98392.1"/>
    <property type="molecule type" value="Genomic_DNA"/>
</dbReference>
<reference evidence="4" key="1">
    <citation type="submission" date="2015-09" db="EMBL/GenBank/DDBJ databases">
        <authorList>
            <person name="Rodrigo-Torres Lidia"/>
            <person name="Arahal R.David."/>
        </authorList>
    </citation>
    <scope>NUCLEOTIDE SEQUENCE [LARGE SCALE GENOMIC DNA]</scope>
    <source>
        <strain evidence="4">CECT 7735</strain>
    </source>
</reference>
<sequence>MFKPHLHTATPRHAEVYGFYEKVYTVIDLCAGLTFLVGSILFLWESTTHFATWLFIIGSAMFAARPLSRFLREFHLGRLPLPEDDPKT</sequence>
<name>A0A0P1IG30_9RHOB</name>
<dbReference type="Proteomes" id="UP000051870">
    <property type="component" value="Unassembled WGS sequence"/>
</dbReference>
<dbReference type="AlphaFoldDB" id="A0A0P1IG30"/>
<evidence type="ECO:0000259" key="2">
    <source>
        <dbReference type="Pfam" id="PF14145"/>
    </source>
</evidence>
<feature type="transmembrane region" description="Helical" evidence="1">
    <location>
        <begin position="23"/>
        <end position="44"/>
    </location>
</feature>
<evidence type="ECO:0000313" key="4">
    <source>
        <dbReference type="Proteomes" id="UP000051870"/>
    </source>
</evidence>
<keyword evidence="1" id="KW-1133">Transmembrane helix</keyword>
<proteinExistence type="predicted"/>
<keyword evidence="4" id="KW-1185">Reference proteome</keyword>
<accession>A0A0P1IG30</accession>
<dbReference type="RefSeq" id="WP_058311285.1">
    <property type="nucleotide sequence ID" value="NZ_CYTW01000002.1"/>
</dbReference>
<dbReference type="STRING" id="1715693.PH7735_02070"/>
<protein>
    <recommendedName>
        <fullName evidence="2">YrhK domain-containing protein</fullName>
    </recommendedName>
</protein>
<feature type="transmembrane region" description="Helical" evidence="1">
    <location>
        <begin position="50"/>
        <end position="68"/>
    </location>
</feature>
<evidence type="ECO:0000313" key="3">
    <source>
        <dbReference type="EMBL" id="CUJ98392.1"/>
    </source>
</evidence>
<feature type="domain" description="YrhK" evidence="2">
    <location>
        <begin position="20"/>
        <end position="73"/>
    </location>
</feature>
<gene>
    <name evidence="3" type="ORF">PH7735_02070</name>
</gene>
<dbReference type="Pfam" id="PF14145">
    <property type="entry name" value="YrhK"/>
    <property type="match status" value="1"/>
</dbReference>
<evidence type="ECO:0000256" key="1">
    <source>
        <dbReference type="SAM" id="Phobius"/>
    </source>
</evidence>
<keyword evidence="1" id="KW-0472">Membrane</keyword>
<keyword evidence="1" id="KW-0812">Transmembrane</keyword>
<organism evidence="3 4">
    <name type="scientific">Shimia thalassica</name>
    <dbReference type="NCBI Taxonomy" id="1715693"/>
    <lineage>
        <taxon>Bacteria</taxon>
        <taxon>Pseudomonadati</taxon>
        <taxon>Pseudomonadota</taxon>
        <taxon>Alphaproteobacteria</taxon>
        <taxon>Rhodobacterales</taxon>
        <taxon>Roseobacteraceae</taxon>
    </lineage>
</organism>
<dbReference type="InterPro" id="IPR025424">
    <property type="entry name" value="YrhK_domain"/>
</dbReference>